<evidence type="ECO:0000313" key="2">
    <source>
        <dbReference type="WBParaSite" id="maker-unitig_25773-snap-gene-0.10-mRNA-1"/>
    </source>
</evidence>
<proteinExistence type="predicted"/>
<keyword evidence="1" id="KW-1185">Reference proteome</keyword>
<dbReference type="Proteomes" id="UP000095280">
    <property type="component" value="Unplaced"/>
</dbReference>
<sequence>CFALEILTQPVEPPPSPLRVGDLNQQDWAACCSAAAQPERTTEPSSAEDQWWNRPSSATRAAVVCVRKAGWLVIRCKTSVSGAIQEALKKGEEQFQSCLLPTAFQMYVKTERDEGQSARRTELGQNRGLNKFARLLSRSFLREQVVSSFENFDFLIQMSFQ</sequence>
<name>A0A1I8F9I7_9PLAT</name>
<reference evidence="2" key="1">
    <citation type="submission" date="2016-11" db="UniProtKB">
        <authorList>
            <consortium name="WormBaseParasite"/>
        </authorList>
    </citation>
    <scope>IDENTIFICATION</scope>
</reference>
<organism evidence="1 2">
    <name type="scientific">Macrostomum lignano</name>
    <dbReference type="NCBI Taxonomy" id="282301"/>
    <lineage>
        <taxon>Eukaryota</taxon>
        <taxon>Metazoa</taxon>
        <taxon>Spiralia</taxon>
        <taxon>Lophotrochozoa</taxon>
        <taxon>Platyhelminthes</taxon>
        <taxon>Rhabditophora</taxon>
        <taxon>Macrostomorpha</taxon>
        <taxon>Macrostomida</taxon>
        <taxon>Macrostomidae</taxon>
        <taxon>Macrostomum</taxon>
    </lineage>
</organism>
<dbReference type="AlphaFoldDB" id="A0A1I8F9I7"/>
<protein>
    <submittedName>
        <fullName evidence="2">Ras-associating domain-containing protein</fullName>
    </submittedName>
</protein>
<dbReference type="WBParaSite" id="maker-unitig_25773-snap-gene-0.10-mRNA-1">
    <property type="protein sequence ID" value="maker-unitig_25773-snap-gene-0.10-mRNA-1"/>
    <property type="gene ID" value="maker-unitig_25773-snap-gene-0.10"/>
</dbReference>
<accession>A0A1I8F9I7</accession>
<evidence type="ECO:0000313" key="1">
    <source>
        <dbReference type="Proteomes" id="UP000095280"/>
    </source>
</evidence>